<evidence type="ECO:0000256" key="1">
    <source>
        <dbReference type="SAM" id="MobiDB-lite"/>
    </source>
</evidence>
<protein>
    <submittedName>
        <fullName evidence="2">Uncharacterized protein</fullName>
    </submittedName>
</protein>
<accession>A0AAU9VNE6</accession>
<evidence type="ECO:0000313" key="3">
    <source>
        <dbReference type="Proteomes" id="UP001159428"/>
    </source>
</evidence>
<dbReference type="EMBL" id="CALNXJ010000001">
    <property type="protein sequence ID" value="CAH3031734.1"/>
    <property type="molecule type" value="Genomic_DNA"/>
</dbReference>
<comment type="caution">
    <text evidence="2">The sequence shown here is derived from an EMBL/GenBank/DDBJ whole genome shotgun (WGS) entry which is preliminary data.</text>
</comment>
<name>A0AAU9VNE6_9CNID</name>
<feature type="compositionally biased region" description="Basic and acidic residues" evidence="1">
    <location>
        <begin position="174"/>
        <end position="184"/>
    </location>
</feature>
<reference evidence="2 3" key="1">
    <citation type="submission" date="2022-05" db="EMBL/GenBank/DDBJ databases">
        <authorList>
            <consortium name="Genoscope - CEA"/>
            <person name="William W."/>
        </authorList>
    </citation>
    <scope>NUCLEOTIDE SEQUENCE [LARGE SCALE GENOMIC DNA]</scope>
</reference>
<gene>
    <name evidence="2" type="ORF">PMEA_00000533</name>
</gene>
<feature type="non-terminal residue" evidence="2">
    <location>
        <position position="204"/>
    </location>
</feature>
<feature type="compositionally biased region" description="Polar residues" evidence="1">
    <location>
        <begin position="185"/>
        <end position="204"/>
    </location>
</feature>
<feature type="region of interest" description="Disordered" evidence="1">
    <location>
        <begin position="157"/>
        <end position="204"/>
    </location>
</feature>
<sequence length="204" mass="22819">MDYLTKDVKAVVGTEAPHKYDTAMNSTEESGSVPSVVEADVVSQNPSSNSQLVDEVFSLFKGYLTSQLGEKGKQFERSSKSDNEAADIKFKGNRKQFELNSQLDNILTRIDESASSPADVHKLVEEGKLLIKKRQKLIKIADKNKDGWLVVQEYESDDLASDSEDEKKIRKAKAAAEKKRKETKSISGNTSKKFKSSSDYQLFR</sequence>
<proteinExistence type="predicted"/>
<evidence type="ECO:0000313" key="2">
    <source>
        <dbReference type="EMBL" id="CAH3031734.1"/>
    </source>
</evidence>
<dbReference type="Proteomes" id="UP001159428">
    <property type="component" value="Unassembled WGS sequence"/>
</dbReference>
<keyword evidence="3" id="KW-1185">Reference proteome</keyword>
<dbReference type="AlphaFoldDB" id="A0AAU9VNE6"/>
<organism evidence="2 3">
    <name type="scientific">Pocillopora meandrina</name>
    <dbReference type="NCBI Taxonomy" id="46732"/>
    <lineage>
        <taxon>Eukaryota</taxon>
        <taxon>Metazoa</taxon>
        <taxon>Cnidaria</taxon>
        <taxon>Anthozoa</taxon>
        <taxon>Hexacorallia</taxon>
        <taxon>Scleractinia</taxon>
        <taxon>Astrocoeniina</taxon>
        <taxon>Pocilloporidae</taxon>
        <taxon>Pocillopora</taxon>
    </lineage>
</organism>